<dbReference type="GO" id="GO:0098703">
    <property type="term" value="P:calcium ion import across plasma membrane"/>
    <property type="evidence" value="ECO:0007669"/>
    <property type="project" value="TreeGrafter"/>
</dbReference>
<keyword evidence="5 19" id="KW-0812">Transmembrane</keyword>
<keyword evidence="17" id="KW-0175">Coiled coil</keyword>
<keyword evidence="15" id="KW-0325">Glycoprotein</keyword>
<feature type="transmembrane region" description="Helical" evidence="19">
    <location>
        <begin position="507"/>
        <end position="525"/>
    </location>
</feature>
<evidence type="ECO:0000256" key="1">
    <source>
        <dbReference type="ARBA" id="ARBA00004141"/>
    </source>
</evidence>
<feature type="transmembrane region" description="Helical" evidence="19">
    <location>
        <begin position="785"/>
        <end position="802"/>
    </location>
</feature>
<keyword evidence="6 14" id="KW-0479">Metal-binding</keyword>
<dbReference type="InterPro" id="IPR002077">
    <property type="entry name" value="VDCCAlpha1"/>
</dbReference>
<feature type="transmembrane region" description="Helical" evidence="19">
    <location>
        <begin position="545"/>
        <end position="568"/>
    </location>
</feature>
<keyword evidence="4 16" id="KW-0107">Calcium channel</keyword>
<comment type="similarity">
    <text evidence="16">Belongs to the calcium channel alpha-1 subunit (TC 1.A.1.11) family.</text>
</comment>
<feature type="region of interest" description="Disordered" evidence="18">
    <location>
        <begin position="448"/>
        <end position="485"/>
    </location>
</feature>
<feature type="domain" description="Ion transport" evidence="20">
    <location>
        <begin position="125"/>
        <end position="415"/>
    </location>
</feature>
<evidence type="ECO:0000313" key="21">
    <source>
        <dbReference type="Ensembl" id="ENSCVAP00000000600.1"/>
    </source>
</evidence>
<keyword evidence="13" id="KW-0407">Ion channel</keyword>
<feature type="transmembrane region" description="Helical" evidence="19">
    <location>
        <begin position="1181"/>
        <end position="1206"/>
    </location>
</feature>
<evidence type="ECO:0000256" key="12">
    <source>
        <dbReference type="ARBA" id="ARBA00023136"/>
    </source>
</evidence>
<dbReference type="FunFam" id="1.20.120.350:FF:000010">
    <property type="entry name" value="Voltage-dependent L-type calcium channel subunit alpha"/>
    <property type="match status" value="1"/>
</dbReference>
<evidence type="ECO:0000256" key="8">
    <source>
        <dbReference type="ARBA" id="ARBA00022837"/>
    </source>
</evidence>
<dbReference type="Gene3D" id="1.10.287.70">
    <property type="match status" value="3"/>
</dbReference>
<dbReference type="Gene3D" id="6.10.250.2500">
    <property type="match status" value="1"/>
</dbReference>
<feature type="binding site" evidence="14">
    <location>
        <position position="363"/>
    </location>
    <ligand>
        <name>Ca(2+)</name>
        <dbReference type="ChEBI" id="CHEBI:29108"/>
    </ligand>
</feature>
<evidence type="ECO:0000256" key="11">
    <source>
        <dbReference type="ARBA" id="ARBA00023065"/>
    </source>
</evidence>
<feature type="compositionally biased region" description="Basic residues" evidence="18">
    <location>
        <begin position="81"/>
        <end position="92"/>
    </location>
</feature>
<evidence type="ECO:0000256" key="17">
    <source>
        <dbReference type="SAM" id="Coils"/>
    </source>
</evidence>
<dbReference type="FunFam" id="1.20.120.350:FF:000001">
    <property type="entry name" value="Voltage-dependent L-type calcium channel subunit alpha"/>
    <property type="match status" value="1"/>
</dbReference>
<evidence type="ECO:0000256" key="7">
    <source>
        <dbReference type="ARBA" id="ARBA00022737"/>
    </source>
</evidence>
<keyword evidence="2" id="KW-0813">Transport</keyword>
<feature type="region of interest" description="Disordered" evidence="18">
    <location>
        <begin position="1"/>
        <end position="43"/>
    </location>
</feature>
<feature type="transmembrane region" description="Helical" evidence="19">
    <location>
        <begin position="1112"/>
        <end position="1138"/>
    </location>
</feature>
<feature type="compositionally biased region" description="Polar residues" evidence="18">
    <location>
        <begin position="464"/>
        <end position="477"/>
    </location>
</feature>
<feature type="domain" description="Ion transport" evidence="20">
    <location>
        <begin position="877"/>
        <end position="1145"/>
    </location>
</feature>
<organism evidence="21 22">
    <name type="scientific">Cyprinodon variegatus</name>
    <name type="common">Sheepshead minnow</name>
    <dbReference type="NCBI Taxonomy" id="28743"/>
    <lineage>
        <taxon>Eukaryota</taxon>
        <taxon>Metazoa</taxon>
        <taxon>Chordata</taxon>
        <taxon>Craniata</taxon>
        <taxon>Vertebrata</taxon>
        <taxon>Euteleostomi</taxon>
        <taxon>Actinopterygii</taxon>
        <taxon>Neopterygii</taxon>
        <taxon>Teleostei</taxon>
        <taxon>Neoteleostei</taxon>
        <taxon>Acanthomorphata</taxon>
        <taxon>Ovalentaria</taxon>
        <taxon>Atherinomorphae</taxon>
        <taxon>Cyprinodontiformes</taxon>
        <taxon>Cyprinodontidae</taxon>
        <taxon>Cyprinodon</taxon>
    </lineage>
</organism>
<dbReference type="GO" id="GO:0046872">
    <property type="term" value="F:metal ion binding"/>
    <property type="evidence" value="ECO:0007669"/>
    <property type="project" value="UniProtKB-KW"/>
</dbReference>
<evidence type="ECO:0000256" key="5">
    <source>
        <dbReference type="ARBA" id="ARBA00022692"/>
    </source>
</evidence>
<evidence type="ECO:0000256" key="18">
    <source>
        <dbReference type="SAM" id="MobiDB-lite"/>
    </source>
</evidence>
<keyword evidence="12 19" id="KW-0472">Membrane</keyword>
<keyword evidence="8 14" id="KW-0106">Calcium</keyword>
<dbReference type="PRINTS" id="PR01630">
    <property type="entry name" value="LVDCCALPHA1"/>
</dbReference>
<feature type="glycosylation site" description="N-linked (GlcNAc...) asparagine" evidence="15">
    <location>
        <position position="328"/>
    </location>
</feature>
<dbReference type="GO" id="GO:0005891">
    <property type="term" value="C:voltage-gated calcium channel complex"/>
    <property type="evidence" value="ECO:0007669"/>
    <property type="project" value="InterPro"/>
</dbReference>
<evidence type="ECO:0000313" key="22">
    <source>
        <dbReference type="Proteomes" id="UP000265020"/>
    </source>
</evidence>
<evidence type="ECO:0000256" key="3">
    <source>
        <dbReference type="ARBA" id="ARBA00022568"/>
    </source>
</evidence>
<dbReference type="Pfam" id="PF00520">
    <property type="entry name" value="Ion_trans"/>
    <property type="match status" value="4"/>
</dbReference>
<feature type="coiled-coil region" evidence="17">
    <location>
        <begin position="745"/>
        <end position="772"/>
    </location>
</feature>
<feature type="transmembrane region" description="Helical" evidence="19">
    <location>
        <begin position="1070"/>
        <end position="1091"/>
    </location>
</feature>
<dbReference type="PANTHER" id="PTHR45628">
    <property type="entry name" value="VOLTAGE-DEPENDENT CALCIUM CHANNEL TYPE A SUBUNIT ALPHA-1"/>
    <property type="match status" value="1"/>
</dbReference>
<dbReference type="PANTHER" id="PTHR45628:SF11">
    <property type="entry name" value="VOLTAGE-DEPENDENT L-TYPE CALCIUM CHANNEL SUBUNIT ALPHA-1D"/>
    <property type="match status" value="1"/>
</dbReference>
<evidence type="ECO:0000256" key="13">
    <source>
        <dbReference type="ARBA" id="ARBA00023303"/>
    </source>
</evidence>
<name>A0A3Q2FCN9_CYPVA</name>
<evidence type="ECO:0000256" key="9">
    <source>
        <dbReference type="ARBA" id="ARBA00022882"/>
    </source>
</evidence>
<dbReference type="FunFam" id="1.20.120.350:FF:000006">
    <property type="entry name" value="Voltage-dependent L-type calcium channel subunit alpha"/>
    <property type="match status" value="1"/>
</dbReference>
<feature type="compositionally biased region" description="Acidic residues" evidence="18">
    <location>
        <begin position="448"/>
        <end position="457"/>
    </location>
</feature>
<keyword evidence="9 16" id="KW-0851">Voltage-gated channel</keyword>
<feature type="transmembrane region" description="Helical" evidence="19">
    <location>
        <begin position="129"/>
        <end position="146"/>
    </location>
</feature>
<evidence type="ECO:0000256" key="19">
    <source>
        <dbReference type="SAM" id="Phobius"/>
    </source>
</evidence>
<keyword evidence="10 19" id="KW-1133">Transmembrane helix</keyword>
<feature type="domain" description="Ion transport" evidence="20">
    <location>
        <begin position="508"/>
        <end position="743"/>
    </location>
</feature>
<feature type="compositionally biased region" description="Basic and acidic residues" evidence="18">
    <location>
        <begin position="1"/>
        <end position="10"/>
    </location>
</feature>
<dbReference type="Ensembl" id="ENSCVAT00000014788.1">
    <property type="protein sequence ID" value="ENSCVAP00000000600.1"/>
    <property type="gene ID" value="ENSCVAG00000001734.1"/>
</dbReference>
<comment type="subcellular location">
    <subcellularLocation>
        <location evidence="1 16">Membrane</location>
        <topology evidence="1 16">Multi-pass membrane protein</topology>
    </subcellularLocation>
</comment>
<feature type="transmembrane region" description="Helical" evidence="19">
    <location>
        <begin position="996"/>
        <end position="1029"/>
    </location>
</feature>
<feature type="transmembrane region" description="Helical" evidence="19">
    <location>
        <begin position="1218"/>
        <end position="1241"/>
    </location>
</feature>
<dbReference type="GeneTree" id="ENSGT00940000154839"/>
<keyword evidence="11" id="KW-0406">Ion transport</keyword>
<dbReference type="InterPro" id="IPR005821">
    <property type="entry name" value="Ion_trans_dom"/>
</dbReference>
<feature type="region of interest" description="Disordered" evidence="18">
    <location>
        <begin position="64"/>
        <end position="99"/>
    </location>
</feature>
<keyword evidence="22" id="KW-1185">Reference proteome</keyword>
<feature type="transmembrane region" description="Helical" evidence="19">
    <location>
        <begin position="266"/>
        <end position="287"/>
    </location>
</feature>
<dbReference type="PRINTS" id="PR00167">
    <property type="entry name" value="CACHANNEL"/>
</dbReference>
<evidence type="ECO:0000256" key="10">
    <source>
        <dbReference type="ARBA" id="ARBA00022989"/>
    </source>
</evidence>
<dbReference type="GO" id="GO:0008331">
    <property type="term" value="F:high voltage-gated calcium channel activity"/>
    <property type="evidence" value="ECO:0007669"/>
    <property type="project" value="TreeGrafter"/>
</dbReference>
<keyword evidence="3 16" id="KW-0109">Calcium transport</keyword>
<feature type="domain" description="Ion transport" evidence="20">
    <location>
        <begin position="1190"/>
        <end position="1248"/>
    </location>
</feature>
<reference evidence="21" key="1">
    <citation type="submission" date="2025-08" db="UniProtKB">
        <authorList>
            <consortium name="Ensembl"/>
        </authorList>
    </citation>
    <scope>IDENTIFICATION</scope>
</reference>
<dbReference type="InterPro" id="IPR005446">
    <property type="entry name" value="VDCC_L_a1su"/>
</dbReference>
<evidence type="ECO:0000256" key="6">
    <source>
        <dbReference type="ARBA" id="ARBA00022723"/>
    </source>
</evidence>
<feature type="transmembrane region" description="Helical" evidence="19">
    <location>
        <begin position="879"/>
        <end position="897"/>
    </location>
</feature>
<feature type="transmembrane region" description="Helical" evidence="19">
    <location>
        <begin position="349"/>
        <end position="370"/>
    </location>
</feature>
<proteinExistence type="inferred from homology"/>
<feature type="transmembrane region" description="Helical" evidence="19">
    <location>
        <begin position="197"/>
        <end position="216"/>
    </location>
</feature>
<dbReference type="SUPFAM" id="SSF81324">
    <property type="entry name" value="Voltage-gated potassium channels"/>
    <property type="match status" value="4"/>
</dbReference>
<dbReference type="InterPro" id="IPR050599">
    <property type="entry name" value="VDCC_alpha-1_subunit"/>
</dbReference>
<evidence type="ECO:0000256" key="4">
    <source>
        <dbReference type="ARBA" id="ARBA00022673"/>
    </source>
</evidence>
<sequence length="1250" mass="141225">LFDVDSRMQEADEQSEGKRRKKSRCAQESWSAEGARALDPGGPGSGVSPVLAWHAAISAARQDSRPSVCTSGPAPVGSLAQRKRQQYAKSKKQGGSTNSRPPRALFCLTLNNPIRRACISLVEWKPFDIFILLSIFANCVALAIYIPFPGDDSNSTNQELETVEYAFLIIFTIETFLKIIAYGLVMHQNSYVRNGWNMLDFVIVIVGLFSVVLEMITKDADSGGQTGGKPGGFDVKALRAFRVLRPLRLVSGVPSLQVVLNSIIKAMVPLLHIALLVLFVIIIYAIIGLELFIGKMHATCYVIKTGALAEEEPAPCAVSGHGRRCLVNGTICREGWQGPNNGITNFDNFLFAMLTVFQCITMEGWTDVLYWMNDAMGFELPWIYFVSLVIFGSFFVLNLVLGVLSGEFSKEREKAKARGDFQKLREKQQLEEDLKGYLDWITQAEDIDPENEEEGDEEGKRNPSMPTSETESVNTDNHNGEEGKSPRQWRRWNRFCRRKCRAAVKSVTFYWLVIILVFLNTLTIASEHYNQPDWLTEVQDVANKVLLALFTLEMLVKMYSLGLQAYFVSLFNRFDCFVVCGGIVETILVELAIMSPLGISVLRCVRLLRIFKVTRHWASLSNLVASLLNSMKSIASLLLLLFLFIIIFSLLGMQLFGGKFNFDETVTKRSTFDNFPQALLTVFQILTGEDWNTVMYDGIMAYGGPASSGMVVCIYFIILFICGNYILLNVFLAIAVDNLADAESLNTAQKEEEEAKKRKNSAKDINTEKRNEITEDGETKCKEKMILFLCIFFGLGSFNALQTTDTVMTVKNCFTGGDEDDDDNNGNLPEASAGLRSQRLSELTMKEKTPPIPEGSAFFIFSSTNPFRVFCHKLINHQIFTNLILVFIMLSSVSLAAEDPIRNFSARNIILGYADYVFTSMFTFEILIKMTAFGAFLHKGAFCRNYFNLLDLLVVGVSLVSFGIQSSAISVVKILRVLRVLRPLRAINRAKGLKHVVQCVFVAIRTIGNIMIVTTLLQFMFACIGVQLFKVQNLNAMHMGTYILYNNGDTALPMVKERIWYNSDFNFDNVLMAMMALFTVSTFEGWPTLLYKAIDSNRENMGPIYNYRIEISIFFIIYIIIIAFFMMNIFVGFVIVTFQEQGEKEYKNCELDKNQRQCVEYALKARPLRRYIPKNPYQYKFWYVVNSTGFEYVMFVLIILNTLCLAIQHHGQSHLFNYAMDILNMVFTGVFTVEMILKLIAFKPRVSFLL</sequence>
<dbReference type="AlphaFoldDB" id="A0A3Q2FCN9"/>
<evidence type="ECO:0000256" key="14">
    <source>
        <dbReference type="PIRSR" id="PIRSR602077-1"/>
    </source>
</evidence>
<feature type="binding site" evidence="14">
    <location>
        <position position="1084"/>
    </location>
    <ligand>
        <name>Ca(2+)</name>
        <dbReference type="ChEBI" id="CHEBI:29108"/>
    </ligand>
</feature>
<protein>
    <recommendedName>
        <fullName evidence="16">Voltage-dependent L-type calcium channel subunit alpha</fullName>
    </recommendedName>
</protein>
<dbReference type="InterPro" id="IPR027359">
    <property type="entry name" value="Volt_channel_dom_sf"/>
</dbReference>
<evidence type="ECO:0000259" key="20">
    <source>
        <dbReference type="Pfam" id="PF00520"/>
    </source>
</evidence>
<evidence type="ECO:0000256" key="2">
    <source>
        <dbReference type="ARBA" id="ARBA00022448"/>
    </source>
</evidence>
<dbReference type="Gene3D" id="1.20.120.350">
    <property type="entry name" value="Voltage-gated potassium channels. Chain C"/>
    <property type="match status" value="4"/>
</dbReference>
<reference evidence="21" key="2">
    <citation type="submission" date="2025-09" db="UniProtKB">
        <authorList>
            <consortium name="Ensembl"/>
        </authorList>
    </citation>
    <scope>IDENTIFICATION</scope>
</reference>
<feature type="binding site" evidence="14">
    <location>
        <position position="689"/>
    </location>
    <ligand>
        <name>Ca(2+)</name>
        <dbReference type="ChEBI" id="CHEBI:29108"/>
    </ligand>
</feature>
<feature type="transmembrane region" description="Helical" evidence="19">
    <location>
        <begin position="952"/>
        <end position="975"/>
    </location>
</feature>
<evidence type="ECO:0000256" key="16">
    <source>
        <dbReference type="RuleBase" id="RU003808"/>
    </source>
</evidence>
<dbReference type="Proteomes" id="UP000265020">
    <property type="component" value="Unassembled WGS sequence"/>
</dbReference>
<comment type="function">
    <text evidence="16">Voltage-sensitive calcium channels (VSCC) mediate the entry of calcium ions into excitable cells and are also involved in a variety of calcium-dependent processes, including muscle contraction, hormone or neurotransmitter release, gene expression, cell motility, cell division and cell death.</text>
</comment>
<feature type="transmembrane region" description="Helical" evidence="19">
    <location>
        <begin position="637"/>
        <end position="656"/>
    </location>
</feature>
<feature type="transmembrane region" description="Helical" evidence="19">
    <location>
        <begin position="382"/>
        <end position="404"/>
    </location>
</feature>
<feature type="transmembrane region" description="Helical" evidence="19">
    <location>
        <begin position="909"/>
        <end position="932"/>
    </location>
</feature>
<keyword evidence="7" id="KW-0677">Repeat</keyword>
<accession>A0A3Q2FCN9</accession>
<evidence type="ECO:0000256" key="15">
    <source>
        <dbReference type="PIRSR" id="PIRSR602077-3"/>
    </source>
</evidence>
<dbReference type="FunFam" id="1.10.287.70:FF:000021">
    <property type="entry name" value="Voltage-dependent L-type calcium channel subunit alpha"/>
    <property type="match status" value="1"/>
</dbReference>
<feature type="transmembrane region" description="Helical" evidence="19">
    <location>
        <begin position="166"/>
        <end position="185"/>
    </location>
</feature>
<dbReference type="FunFam" id="1.10.287.70:FF:000007">
    <property type="entry name" value="Voltage-dependent L-type calcium channel subunit alpha"/>
    <property type="match status" value="1"/>
</dbReference>
<feature type="transmembrane region" description="Helical" evidence="19">
    <location>
        <begin position="714"/>
        <end position="736"/>
    </location>
</feature>